<keyword evidence="12" id="KW-1185">Reference proteome</keyword>
<evidence type="ECO:0000256" key="1">
    <source>
        <dbReference type="ARBA" id="ARBA00013017"/>
    </source>
</evidence>
<sequence length="164" mass="18561">MEYKTNVGDMAPDFTVRSTSGKNVRLYDCKNKKTVLLFFFDHERARCLDIISKIGLDHDRFKNMDVAVFPITGTDVEKAKTLKEKLELPFNILCDEDHGVIKMYKTGQCSTTAAHVCFEVITNVTEPTIFIIDTSGVIRSKMRVTSSNIPDNETLLMRCKEAGE</sequence>
<evidence type="ECO:0000256" key="6">
    <source>
        <dbReference type="ARBA" id="ARBA00023284"/>
    </source>
</evidence>
<evidence type="ECO:0000256" key="4">
    <source>
        <dbReference type="ARBA" id="ARBA00023002"/>
    </source>
</evidence>
<dbReference type="EC" id="1.11.1.24" evidence="1"/>
<accession>A0AAP2RF77</accession>
<dbReference type="GO" id="GO:0008379">
    <property type="term" value="F:thioredoxin peroxidase activity"/>
    <property type="evidence" value="ECO:0007669"/>
    <property type="project" value="TreeGrafter"/>
</dbReference>
<evidence type="ECO:0000256" key="7">
    <source>
        <dbReference type="ARBA" id="ARBA00032824"/>
    </source>
</evidence>
<protein>
    <recommendedName>
        <fullName evidence="1">thioredoxin-dependent peroxiredoxin</fullName>
        <ecNumber evidence="1">1.11.1.24</ecNumber>
    </recommendedName>
    <alternativeName>
        <fullName evidence="7">Thioredoxin peroxidase</fullName>
    </alternativeName>
</protein>
<dbReference type="InterPro" id="IPR000866">
    <property type="entry name" value="AhpC/TSA"/>
</dbReference>
<dbReference type="Gene3D" id="3.40.30.10">
    <property type="entry name" value="Glutaredoxin"/>
    <property type="match status" value="1"/>
</dbReference>
<evidence type="ECO:0000256" key="2">
    <source>
        <dbReference type="ARBA" id="ARBA00022559"/>
    </source>
</evidence>
<dbReference type="PANTHER" id="PTHR42801">
    <property type="entry name" value="THIOREDOXIN-DEPENDENT PEROXIDE REDUCTASE"/>
    <property type="match status" value="1"/>
</dbReference>
<comment type="caution">
    <text evidence="11">The sequence shown here is derived from an EMBL/GenBank/DDBJ whole genome shotgun (WGS) entry which is preliminary data.</text>
</comment>
<keyword evidence="2" id="KW-0575">Peroxidase</keyword>
<evidence type="ECO:0000313" key="11">
    <source>
        <dbReference type="EMBL" id="MCD1296238.1"/>
    </source>
</evidence>
<evidence type="ECO:0000256" key="8">
    <source>
        <dbReference type="ARBA" id="ARBA00038489"/>
    </source>
</evidence>
<evidence type="ECO:0000313" key="12">
    <source>
        <dbReference type="Proteomes" id="UP001320159"/>
    </source>
</evidence>
<dbReference type="PANTHER" id="PTHR42801:SF4">
    <property type="entry name" value="AHPC_TSA FAMILY PROTEIN"/>
    <property type="match status" value="1"/>
</dbReference>
<proteinExistence type="inferred from homology"/>
<dbReference type="PROSITE" id="PS51352">
    <property type="entry name" value="THIOREDOXIN_2"/>
    <property type="match status" value="1"/>
</dbReference>
<comment type="catalytic activity">
    <reaction evidence="9">
        <text>a hydroperoxide + [thioredoxin]-dithiol = an alcohol + [thioredoxin]-disulfide + H2O</text>
        <dbReference type="Rhea" id="RHEA:62620"/>
        <dbReference type="Rhea" id="RHEA-COMP:10698"/>
        <dbReference type="Rhea" id="RHEA-COMP:10700"/>
        <dbReference type="ChEBI" id="CHEBI:15377"/>
        <dbReference type="ChEBI" id="CHEBI:29950"/>
        <dbReference type="ChEBI" id="CHEBI:30879"/>
        <dbReference type="ChEBI" id="CHEBI:35924"/>
        <dbReference type="ChEBI" id="CHEBI:50058"/>
        <dbReference type="EC" id="1.11.1.24"/>
    </reaction>
</comment>
<dbReference type="EMBL" id="PGCK01000015">
    <property type="protein sequence ID" value="MCD1296238.1"/>
    <property type="molecule type" value="Genomic_DNA"/>
</dbReference>
<dbReference type="Pfam" id="PF00578">
    <property type="entry name" value="AhpC-TSA"/>
    <property type="match status" value="1"/>
</dbReference>
<dbReference type="Proteomes" id="UP001320159">
    <property type="component" value="Unassembled WGS sequence"/>
</dbReference>
<keyword evidence="6" id="KW-0676">Redox-active center</keyword>
<dbReference type="SUPFAM" id="SSF52833">
    <property type="entry name" value="Thioredoxin-like"/>
    <property type="match status" value="1"/>
</dbReference>
<evidence type="ECO:0000256" key="5">
    <source>
        <dbReference type="ARBA" id="ARBA00023157"/>
    </source>
</evidence>
<dbReference type="AlphaFoldDB" id="A0AAP2RF77"/>
<reference evidence="11 12" key="1">
    <citation type="submission" date="2017-11" db="EMBL/GenBank/DDBJ databases">
        <title>Isolation and Characterization of Family Methanocellaceae Species from Potential Methane Hydrate Area Offshore Southwestern Taiwan.</title>
        <authorList>
            <person name="Zhang W.-L."/>
            <person name="Chen W.-C."/>
            <person name="Lai M.-C."/>
            <person name="Chen S.-C."/>
        </authorList>
    </citation>
    <scope>NUCLEOTIDE SEQUENCE [LARGE SCALE GENOMIC DNA]</scope>
    <source>
        <strain evidence="11 12">CWC-04</strain>
    </source>
</reference>
<gene>
    <name evidence="11" type="ORF">CUJ83_14645</name>
</gene>
<organism evidence="11 12">
    <name type="scientific">Methanooceanicella nereidis</name>
    <dbReference type="NCBI Taxonomy" id="2052831"/>
    <lineage>
        <taxon>Archaea</taxon>
        <taxon>Methanobacteriati</taxon>
        <taxon>Methanobacteriota</taxon>
        <taxon>Stenosarchaea group</taxon>
        <taxon>Methanomicrobia</taxon>
        <taxon>Methanocellales</taxon>
        <taxon>Methanocellaceae</taxon>
        <taxon>Methanooceanicella</taxon>
    </lineage>
</organism>
<dbReference type="InterPro" id="IPR036249">
    <property type="entry name" value="Thioredoxin-like_sf"/>
</dbReference>
<evidence type="ECO:0000256" key="9">
    <source>
        <dbReference type="ARBA" id="ARBA00049091"/>
    </source>
</evidence>
<keyword evidence="5" id="KW-1015">Disulfide bond</keyword>
<keyword evidence="3" id="KW-0049">Antioxidant</keyword>
<dbReference type="GO" id="GO:0005737">
    <property type="term" value="C:cytoplasm"/>
    <property type="evidence" value="ECO:0007669"/>
    <property type="project" value="TreeGrafter"/>
</dbReference>
<dbReference type="GO" id="GO:0034599">
    <property type="term" value="P:cellular response to oxidative stress"/>
    <property type="evidence" value="ECO:0007669"/>
    <property type="project" value="TreeGrafter"/>
</dbReference>
<keyword evidence="4" id="KW-0560">Oxidoreductase</keyword>
<dbReference type="InterPro" id="IPR050924">
    <property type="entry name" value="Peroxiredoxin_BCP/PrxQ"/>
</dbReference>
<evidence type="ECO:0000259" key="10">
    <source>
        <dbReference type="PROSITE" id="PS51352"/>
    </source>
</evidence>
<name>A0AAP2RF77_9EURY</name>
<dbReference type="InterPro" id="IPR013766">
    <property type="entry name" value="Thioredoxin_domain"/>
</dbReference>
<feature type="domain" description="Thioredoxin" evidence="10">
    <location>
        <begin position="5"/>
        <end position="164"/>
    </location>
</feature>
<dbReference type="GO" id="GO:0045454">
    <property type="term" value="P:cell redox homeostasis"/>
    <property type="evidence" value="ECO:0007669"/>
    <property type="project" value="TreeGrafter"/>
</dbReference>
<comment type="similarity">
    <text evidence="8">Belongs to the peroxiredoxin family. BCP/PrxQ subfamily.</text>
</comment>
<evidence type="ECO:0000256" key="3">
    <source>
        <dbReference type="ARBA" id="ARBA00022862"/>
    </source>
</evidence>